<keyword evidence="2" id="KW-0175">Coiled coil</keyword>
<dbReference type="PANTHER" id="PTHR30469:SF29">
    <property type="entry name" value="BLR2860 PROTEIN"/>
    <property type="match status" value="1"/>
</dbReference>
<feature type="domain" description="CzcB-like barrel-sandwich hybrid" evidence="4">
    <location>
        <begin position="76"/>
        <end position="201"/>
    </location>
</feature>
<dbReference type="InterPro" id="IPR006143">
    <property type="entry name" value="RND_pump_MFP"/>
</dbReference>
<dbReference type="GO" id="GO:1990281">
    <property type="term" value="C:efflux pump complex"/>
    <property type="evidence" value="ECO:0007669"/>
    <property type="project" value="TreeGrafter"/>
</dbReference>
<accession>R4YT98</accession>
<evidence type="ECO:0000256" key="2">
    <source>
        <dbReference type="SAM" id="Coils"/>
    </source>
</evidence>
<dbReference type="KEGG" id="oai:OLEAN_C14230"/>
<protein>
    <submittedName>
        <fullName evidence="5">Possible RND family efflux transporter MFP subunit</fullName>
    </submittedName>
</protein>
<dbReference type="Gene3D" id="2.40.50.100">
    <property type="match status" value="1"/>
</dbReference>
<proteinExistence type="inferred from homology"/>
<dbReference type="AlphaFoldDB" id="R4YT98"/>
<evidence type="ECO:0000259" key="4">
    <source>
        <dbReference type="Pfam" id="PF25973"/>
    </source>
</evidence>
<feature type="domain" description="CusB-like beta-barrel" evidence="3">
    <location>
        <begin position="210"/>
        <end position="278"/>
    </location>
</feature>
<dbReference type="STRING" id="698738.OLEAN_C14230"/>
<dbReference type="NCBIfam" id="TIGR01730">
    <property type="entry name" value="RND_mfp"/>
    <property type="match status" value="1"/>
</dbReference>
<sequence length="376" mass="41483">MTIHLNRGHILALLLVFILAGWIIIGLSSETEEYSNPRPLVMEHGLRKVQVERMQGTLVERSITISGKTAANRSVELKSEIRSKVKAVHKQKGENVKKGDLIVELDARDWPARVEQTKASLRQYALELDSAKKLIKKGLYNKSQLAQAETALANAKADLTNAQINLEASRITAPFDGIVDQRYVELGDYVKENTEIVKILDFSPYLVIGHVAEKDASFINIGDRAEALLVTGDVIKGHIRFIAAEADSQTRTFPIEMEVINPSGSMTSGLTAKLLVAQPKQFAHEISPALLILNNQGHLGIKGITPDNKVIFHSINILKAESTGIWITGLEEETQIITVGQGFVDYGEEVTPVYKKIEEKKQDTAADMTELGLVNE</sequence>
<dbReference type="GO" id="GO:0015562">
    <property type="term" value="F:efflux transmembrane transporter activity"/>
    <property type="evidence" value="ECO:0007669"/>
    <property type="project" value="TreeGrafter"/>
</dbReference>
<dbReference type="SUPFAM" id="SSF111369">
    <property type="entry name" value="HlyD-like secretion proteins"/>
    <property type="match status" value="1"/>
</dbReference>
<dbReference type="OrthoDB" id="9806939at2"/>
<dbReference type="InterPro" id="IPR058792">
    <property type="entry name" value="Beta-barrel_RND_2"/>
</dbReference>
<comment type="similarity">
    <text evidence="1">Belongs to the membrane fusion protein (MFP) (TC 8.A.1) family.</text>
</comment>
<dbReference type="Pfam" id="PF25954">
    <property type="entry name" value="Beta-barrel_RND_2"/>
    <property type="match status" value="1"/>
</dbReference>
<dbReference type="Proteomes" id="UP000032749">
    <property type="component" value="Chromosome"/>
</dbReference>
<dbReference type="InterPro" id="IPR058647">
    <property type="entry name" value="BSH_CzcB-like"/>
</dbReference>
<keyword evidence="6" id="KW-1185">Reference proteome</keyword>
<evidence type="ECO:0000313" key="6">
    <source>
        <dbReference type="Proteomes" id="UP000032749"/>
    </source>
</evidence>
<organism evidence="5 6">
    <name type="scientific">Oleispira antarctica RB-8</name>
    <dbReference type="NCBI Taxonomy" id="698738"/>
    <lineage>
        <taxon>Bacteria</taxon>
        <taxon>Pseudomonadati</taxon>
        <taxon>Pseudomonadota</taxon>
        <taxon>Gammaproteobacteria</taxon>
        <taxon>Oceanospirillales</taxon>
        <taxon>Oceanospirillaceae</taxon>
        <taxon>Oleispira</taxon>
    </lineage>
</organism>
<dbReference type="HOGENOM" id="CLU_018816_0_0_6"/>
<dbReference type="Gene3D" id="1.10.287.470">
    <property type="entry name" value="Helix hairpin bin"/>
    <property type="match status" value="1"/>
</dbReference>
<evidence type="ECO:0000259" key="3">
    <source>
        <dbReference type="Pfam" id="PF25954"/>
    </source>
</evidence>
<dbReference type="PANTHER" id="PTHR30469">
    <property type="entry name" value="MULTIDRUG RESISTANCE PROTEIN MDTA"/>
    <property type="match status" value="1"/>
</dbReference>
<gene>
    <name evidence="5" type="ORF">OLEAN_C14230</name>
</gene>
<evidence type="ECO:0000256" key="1">
    <source>
        <dbReference type="ARBA" id="ARBA00009477"/>
    </source>
</evidence>
<evidence type="ECO:0000313" key="5">
    <source>
        <dbReference type="EMBL" id="CCK75599.1"/>
    </source>
</evidence>
<dbReference type="Pfam" id="PF25973">
    <property type="entry name" value="BSH_CzcB"/>
    <property type="match status" value="1"/>
</dbReference>
<name>R4YT98_OLEAN</name>
<feature type="coiled-coil region" evidence="2">
    <location>
        <begin position="114"/>
        <end position="172"/>
    </location>
</feature>
<reference evidence="5 6" key="1">
    <citation type="journal article" date="2013" name="Nat. Commun.">
        <title>Genome sequence and functional genomic analysis of the oil-degrading bacterium Oleispira antarctica.</title>
        <authorList>
            <person name="Kube M."/>
            <person name="Chernikova T.N."/>
            <person name="Al-Ramahi Y."/>
            <person name="Beloqui A."/>
            <person name="Lopez-Cortez N."/>
            <person name="Guazzaroni M.E."/>
            <person name="Heipieper H.J."/>
            <person name="Klages S."/>
            <person name="Kotsyurbenko O.R."/>
            <person name="Langer I."/>
            <person name="Nechitaylo T.Y."/>
            <person name="Lunsdorf H."/>
            <person name="Fernandez M."/>
            <person name="Juarez S."/>
            <person name="Ciordia S."/>
            <person name="Singer A."/>
            <person name="Kagan O."/>
            <person name="Egorova O."/>
            <person name="Petit P.A."/>
            <person name="Stogios P."/>
            <person name="Kim Y."/>
            <person name="Tchigvintsev A."/>
            <person name="Flick R."/>
            <person name="Denaro R."/>
            <person name="Genovese M."/>
            <person name="Albar J.P."/>
            <person name="Reva O.N."/>
            <person name="Martinez-Gomariz M."/>
            <person name="Tran H."/>
            <person name="Ferrer M."/>
            <person name="Savchenko A."/>
            <person name="Yakunin A.F."/>
            <person name="Yakimov M.M."/>
            <person name="Golyshina O.V."/>
            <person name="Reinhardt R."/>
            <person name="Golyshin P.N."/>
        </authorList>
    </citation>
    <scope>NUCLEOTIDE SEQUENCE [LARGE SCALE GENOMIC DNA]</scope>
</reference>
<dbReference type="EMBL" id="FO203512">
    <property type="protein sequence ID" value="CCK75599.1"/>
    <property type="molecule type" value="Genomic_DNA"/>
</dbReference>
<dbReference type="Gene3D" id="2.40.30.170">
    <property type="match status" value="1"/>
</dbReference>